<dbReference type="PANTHER" id="PTHR43827">
    <property type="entry name" value="2,5-DIKETO-D-GLUCONIC ACID REDUCTASE"/>
    <property type="match status" value="1"/>
</dbReference>
<protein>
    <recommendedName>
        <fullName evidence="5">NADP-dependent oxidoreductase domain-containing protein</fullName>
    </recommendedName>
</protein>
<dbReference type="GO" id="GO:0016616">
    <property type="term" value="F:oxidoreductase activity, acting on the CH-OH group of donors, NAD or NADP as acceptor"/>
    <property type="evidence" value="ECO:0007669"/>
    <property type="project" value="UniProtKB-ARBA"/>
</dbReference>
<name>A0AAE0BRD7_9CHLO</name>
<evidence type="ECO:0000256" key="4">
    <source>
        <dbReference type="PIRSR" id="PIRSR000097-3"/>
    </source>
</evidence>
<dbReference type="Proteomes" id="UP001190700">
    <property type="component" value="Unassembled WGS sequence"/>
</dbReference>
<dbReference type="CDD" id="cd19071">
    <property type="entry name" value="AKR_AKR1-5-like"/>
    <property type="match status" value="1"/>
</dbReference>
<evidence type="ECO:0000313" key="7">
    <source>
        <dbReference type="Proteomes" id="UP001190700"/>
    </source>
</evidence>
<dbReference type="AlphaFoldDB" id="A0AAE0BRD7"/>
<dbReference type="InterPro" id="IPR036812">
    <property type="entry name" value="NAD(P)_OxRdtase_dom_sf"/>
</dbReference>
<evidence type="ECO:0000313" key="6">
    <source>
        <dbReference type="EMBL" id="KAK3241378.1"/>
    </source>
</evidence>
<dbReference type="PROSITE" id="PS00062">
    <property type="entry name" value="ALDOKETO_REDUCTASE_2"/>
    <property type="match status" value="1"/>
</dbReference>
<dbReference type="InterPro" id="IPR020471">
    <property type="entry name" value="AKR"/>
</dbReference>
<dbReference type="FunFam" id="3.20.20.100:FF:000002">
    <property type="entry name" value="2,5-diketo-D-gluconic acid reductase A"/>
    <property type="match status" value="1"/>
</dbReference>
<sequence length="328" mass="36886">MAPTHGVPQMSLSNGRCIPMIGYGTASVDPDICEKVEAVLEAGYRHLDCAKVYGNEVLVGRALTDMFANKQIRREQLHITSKAWNDDHRPEHLREACLKSLSNLGLEYLDLYMLHYPVAWKKGTMLCPDSVTIEETWKAMEQLQQEGLVKAIGVSNFDRSSLEKVLKMATIVPVINQIEVHPFLTQQELVSFCKSKGIVVTAFSPLAKAGLGLASLPIIQELSAKYGKTPTQVILRWHHQRGIVTLPRSGNIKHIKENTDLFDFELSVEELNSISALNRNRRLRPDFFGTFDTSPWYFKISGAIVSGVARIIWAVKPHTLDFKMQNVE</sequence>
<comment type="caution">
    <text evidence="6">The sequence shown here is derived from an EMBL/GenBank/DDBJ whole genome shotgun (WGS) entry which is preliminary data.</text>
</comment>
<accession>A0AAE0BRD7</accession>
<evidence type="ECO:0000256" key="2">
    <source>
        <dbReference type="PIRSR" id="PIRSR000097-1"/>
    </source>
</evidence>
<proteinExistence type="predicted"/>
<evidence type="ECO:0000256" key="1">
    <source>
        <dbReference type="ARBA" id="ARBA00023002"/>
    </source>
</evidence>
<dbReference type="Gene3D" id="3.20.20.100">
    <property type="entry name" value="NADP-dependent oxidoreductase domain"/>
    <property type="match status" value="1"/>
</dbReference>
<feature type="site" description="Lowers pKa of active site Tyr" evidence="4">
    <location>
        <position position="82"/>
    </location>
</feature>
<evidence type="ECO:0000256" key="3">
    <source>
        <dbReference type="PIRSR" id="PIRSR000097-2"/>
    </source>
</evidence>
<dbReference type="PRINTS" id="PR00069">
    <property type="entry name" value="ALDKETRDTASE"/>
</dbReference>
<dbReference type="InterPro" id="IPR023210">
    <property type="entry name" value="NADP_OxRdtase_dom"/>
</dbReference>
<keyword evidence="1" id="KW-0560">Oxidoreductase</keyword>
<dbReference type="Pfam" id="PF00248">
    <property type="entry name" value="Aldo_ket_red"/>
    <property type="match status" value="1"/>
</dbReference>
<dbReference type="PIRSF" id="PIRSF000097">
    <property type="entry name" value="AKR"/>
    <property type="match status" value="1"/>
</dbReference>
<dbReference type="PANTHER" id="PTHR43827:SF14">
    <property type="entry name" value="NADP-DEPENDENT OXIDOREDUCTASE DOMAIN-CONTAINING PROTEIN"/>
    <property type="match status" value="1"/>
</dbReference>
<gene>
    <name evidence="6" type="ORF">CYMTET_48856</name>
</gene>
<reference evidence="6 7" key="1">
    <citation type="journal article" date="2015" name="Genome Biol. Evol.">
        <title>Comparative Genomics of a Bacterivorous Green Alga Reveals Evolutionary Causalities and Consequences of Phago-Mixotrophic Mode of Nutrition.</title>
        <authorList>
            <person name="Burns J.A."/>
            <person name="Paasch A."/>
            <person name="Narechania A."/>
            <person name="Kim E."/>
        </authorList>
    </citation>
    <scope>NUCLEOTIDE SEQUENCE [LARGE SCALE GENOMIC DNA]</scope>
    <source>
        <strain evidence="6 7">PLY_AMNH</strain>
    </source>
</reference>
<dbReference type="InterPro" id="IPR018170">
    <property type="entry name" value="Aldo/ket_reductase_CS"/>
</dbReference>
<dbReference type="EMBL" id="LGRX02033405">
    <property type="protein sequence ID" value="KAK3241378.1"/>
    <property type="molecule type" value="Genomic_DNA"/>
</dbReference>
<evidence type="ECO:0000259" key="5">
    <source>
        <dbReference type="Pfam" id="PF00248"/>
    </source>
</evidence>
<feature type="domain" description="NADP-dependent oxidoreductase" evidence="5">
    <location>
        <begin position="27"/>
        <end position="278"/>
    </location>
</feature>
<feature type="active site" description="Proton donor" evidence="2">
    <location>
        <position position="53"/>
    </location>
</feature>
<keyword evidence="7" id="KW-1185">Reference proteome</keyword>
<dbReference type="PROSITE" id="PS00798">
    <property type="entry name" value="ALDOKETO_REDUCTASE_1"/>
    <property type="match status" value="1"/>
</dbReference>
<organism evidence="6 7">
    <name type="scientific">Cymbomonas tetramitiformis</name>
    <dbReference type="NCBI Taxonomy" id="36881"/>
    <lineage>
        <taxon>Eukaryota</taxon>
        <taxon>Viridiplantae</taxon>
        <taxon>Chlorophyta</taxon>
        <taxon>Pyramimonadophyceae</taxon>
        <taxon>Pyramimonadales</taxon>
        <taxon>Pyramimonadaceae</taxon>
        <taxon>Cymbomonas</taxon>
    </lineage>
</organism>
<feature type="binding site" evidence="3">
    <location>
        <position position="115"/>
    </location>
    <ligand>
        <name>substrate</name>
    </ligand>
</feature>
<dbReference type="SUPFAM" id="SSF51430">
    <property type="entry name" value="NAD(P)-linked oxidoreductase"/>
    <property type="match status" value="1"/>
</dbReference>